<gene>
    <name evidence="1" type="ORF">PROFUN_08655</name>
</gene>
<sequence length="267" mass="30189">MNYPRAVVCETWLYDPHHGNRGYEESLCHLIVEAECHTTAVKIHRISGFVFRDSFSSLPSSHTTFTNENNSRHMIRTILFKASHATRPALRMPVAPRRFYNTHAYPGMRFDAGRAYDDIAIALSNYTVEASVINGQLKHKFGEDNTKVQQLVSILRSLQDIQITLESKSLHNFGSHEMQEYTRLNGLLDDVSHDIRAAGGHAEKVDALADQYGEVLSNLSLMLNDAKLLTGKLSQALEKDIATKELIDTKHRQMTEGLKTLRKRANL</sequence>
<reference evidence="1 2" key="1">
    <citation type="journal article" date="2018" name="Genome Biol. Evol.">
        <title>Multiple Roots of Fruiting Body Formation in Amoebozoa.</title>
        <authorList>
            <person name="Hillmann F."/>
            <person name="Forbes G."/>
            <person name="Novohradska S."/>
            <person name="Ferling I."/>
            <person name="Riege K."/>
            <person name="Groth M."/>
            <person name="Westermann M."/>
            <person name="Marz M."/>
            <person name="Spaller T."/>
            <person name="Winckler T."/>
            <person name="Schaap P."/>
            <person name="Glockner G."/>
        </authorList>
    </citation>
    <scope>NUCLEOTIDE SEQUENCE [LARGE SCALE GENOMIC DNA]</scope>
    <source>
        <strain evidence="1 2">Jena</strain>
    </source>
</reference>
<dbReference type="Proteomes" id="UP000241769">
    <property type="component" value="Unassembled WGS sequence"/>
</dbReference>
<proteinExistence type="predicted"/>
<name>A0A2P6NJ52_9EUKA</name>
<accession>A0A2P6NJ52</accession>
<organism evidence="1 2">
    <name type="scientific">Planoprotostelium fungivorum</name>
    <dbReference type="NCBI Taxonomy" id="1890364"/>
    <lineage>
        <taxon>Eukaryota</taxon>
        <taxon>Amoebozoa</taxon>
        <taxon>Evosea</taxon>
        <taxon>Variosea</taxon>
        <taxon>Cavosteliida</taxon>
        <taxon>Cavosteliaceae</taxon>
        <taxon>Planoprotostelium</taxon>
    </lineage>
</organism>
<comment type="caution">
    <text evidence="1">The sequence shown here is derived from an EMBL/GenBank/DDBJ whole genome shotgun (WGS) entry which is preliminary data.</text>
</comment>
<evidence type="ECO:0000313" key="1">
    <source>
        <dbReference type="EMBL" id="PRP83971.1"/>
    </source>
</evidence>
<dbReference type="EMBL" id="MDYQ01000072">
    <property type="protein sequence ID" value="PRP83971.1"/>
    <property type="molecule type" value="Genomic_DNA"/>
</dbReference>
<keyword evidence="2" id="KW-1185">Reference proteome</keyword>
<protein>
    <submittedName>
        <fullName evidence="1">Uncharacterized protein</fullName>
    </submittedName>
</protein>
<dbReference type="InParanoid" id="A0A2P6NJ52"/>
<evidence type="ECO:0000313" key="2">
    <source>
        <dbReference type="Proteomes" id="UP000241769"/>
    </source>
</evidence>
<dbReference type="AlphaFoldDB" id="A0A2P6NJ52"/>